<evidence type="ECO:0000313" key="2">
    <source>
        <dbReference type="Proteomes" id="UP000004430"/>
    </source>
</evidence>
<protein>
    <submittedName>
        <fullName evidence="1">Uncharacterized protein</fullName>
    </submittedName>
</protein>
<gene>
    <name evidence="1" type="ORF">YPIP275_2967</name>
</gene>
<dbReference type="Proteomes" id="UP000004430">
    <property type="component" value="Unassembled WGS sequence"/>
</dbReference>
<name>A0AAV3B9I0_YERPE</name>
<dbReference type="EMBL" id="AAOS02000011">
    <property type="protein sequence ID" value="EDR32745.1"/>
    <property type="molecule type" value="Genomic_DNA"/>
</dbReference>
<evidence type="ECO:0000313" key="1">
    <source>
        <dbReference type="EMBL" id="EDR32745.1"/>
    </source>
</evidence>
<reference evidence="1 2" key="1">
    <citation type="submission" date="2008-01" db="EMBL/GenBank/DDBJ databases">
        <title>Yersinia pestis Strain IP275 project at JCVI/TIGR.</title>
        <authorList>
            <person name="Ravel J."/>
            <person name="Eppinger M."/>
            <person name="Fricke W.F."/>
            <person name="Rosovitz M."/>
            <person name="Lindler L.E."/>
            <person name="Bearden S."/>
            <person name="Shriefer M."/>
        </authorList>
    </citation>
    <scope>NUCLEOTIDE SEQUENCE [LARGE SCALE GENOMIC DNA]</scope>
    <source>
        <strain evidence="1 2">IP275</strain>
    </source>
</reference>
<comment type="caution">
    <text evidence="1">The sequence shown here is derived from an EMBL/GenBank/DDBJ whole genome shotgun (WGS) entry which is preliminary data.</text>
</comment>
<reference evidence="1 2" key="2">
    <citation type="submission" date="2010-03" db="EMBL/GenBank/DDBJ databases">
        <authorList>
            <person name="Payne S.H."/>
            <person name="Sutton G.G."/>
        </authorList>
    </citation>
    <scope>NUCLEOTIDE SEQUENCE [LARGE SCALE GENOMIC DNA]</scope>
    <source>
        <strain evidence="1 2">IP275</strain>
    </source>
</reference>
<accession>A0AAV3B9I0</accession>
<dbReference type="AlphaFoldDB" id="A0AAV3B9I0"/>
<organism evidence="1 2">
    <name type="scientific">Yersinia pestis biovar Orientalis str. IP275</name>
    <dbReference type="NCBI Taxonomy" id="373665"/>
    <lineage>
        <taxon>Bacteria</taxon>
        <taxon>Pseudomonadati</taxon>
        <taxon>Pseudomonadota</taxon>
        <taxon>Gammaproteobacteria</taxon>
        <taxon>Enterobacterales</taxon>
        <taxon>Yersiniaceae</taxon>
        <taxon>Yersinia</taxon>
    </lineage>
</organism>
<proteinExistence type="predicted"/>
<sequence>MGVPCALSSGIKKGADAPIFLFPGGWEILVAISPYVGVHQ</sequence>